<dbReference type="RefSeq" id="WP_182921839.1">
    <property type="nucleotide sequence ID" value="NZ_WNXD01000001.1"/>
</dbReference>
<proteinExistence type="predicted"/>
<dbReference type="Proteomes" id="UP000601055">
    <property type="component" value="Unassembled WGS sequence"/>
</dbReference>
<reference evidence="1" key="1">
    <citation type="submission" date="2019-11" db="EMBL/GenBank/DDBJ databases">
        <title>Description of Pedobacter sp. LMG 31464T.</title>
        <authorList>
            <person name="Carlier A."/>
            <person name="Qi S."/>
            <person name="Vandamme P."/>
        </authorList>
    </citation>
    <scope>NUCLEOTIDE SEQUENCE</scope>
    <source>
        <strain evidence="1">LMG 31464</strain>
    </source>
</reference>
<dbReference type="Pfam" id="PF13715">
    <property type="entry name" value="CarbopepD_reg_2"/>
    <property type="match status" value="1"/>
</dbReference>
<organism evidence="1 2">
    <name type="scientific">Pedobacter planticolens</name>
    <dbReference type="NCBI Taxonomy" id="2679964"/>
    <lineage>
        <taxon>Bacteria</taxon>
        <taxon>Pseudomonadati</taxon>
        <taxon>Bacteroidota</taxon>
        <taxon>Sphingobacteriia</taxon>
        <taxon>Sphingobacteriales</taxon>
        <taxon>Sphingobacteriaceae</taxon>
        <taxon>Pedobacter</taxon>
    </lineage>
</organism>
<name>A0A923DY43_9SPHI</name>
<evidence type="ECO:0008006" key="3">
    <source>
        <dbReference type="Google" id="ProtNLM"/>
    </source>
</evidence>
<evidence type="ECO:0000313" key="1">
    <source>
        <dbReference type="EMBL" id="MBB2145181.1"/>
    </source>
</evidence>
<evidence type="ECO:0000313" key="2">
    <source>
        <dbReference type="Proteomes" id="UP000601055"/>
    </source>
</evidence>
<comment type="caution">
    <text evidence="1">The sequence shown here is derived from an EMBL/GenBank/DDBJ whole genome shotgun (WGS) entry which is preliminary data.</text>
</comment>
<gene>
    <name evidence="1" type="ORF">GM921_06785</name>
</gene>
<dbReference type="InterPro" id="IPR008969">
    <property type="entry name" value="CarboxyPept-like_regulatory"/>
</dbReference>
<keyword evidence="2" id="KW-1185">Reference proteome</keyword>
<accession>A0A923DY43</accession>
<dbReference type="AlphaFoldDB" id="A0A923DY43"/>
<dbReference type="EMBL" id="WNXD01000001">
    <property type="protein sequence ID" value="MBB2145181.1"/>
    <property type="molecule type" value="Genomic_DNA"/>
</dbReference>
<protein>
    <recommendedName>
        <fullName evidence="3">CarboxypepD_reg-like domain-containing protein</fullName>
    </recommendedName>
</protein>
<sequence length="394" mass="44710">MRKLFLFVFFISFIGITKAQVLQGKIVDEVTGVGIPFASIGIIGTNNATVTNETGGFILRVSTYPAKLRFSHVSYLLAEIIITESSNDLIVKLKPATISLSEVTIDPFKGQRIVKAALEKAIANQATNFYTNAFYRQLTTLNNKPNQIYELFYDLKWNAKGIQGWIAKQSRLAEQHDQIAFSFDNQSYFTFSFGGQLSPERKGKLITLTNLNEYEIVIEKYIEQPAQNIAVISCKYKSTKKNQFYVNTTYYIGIDNLNIYRLENSLFNLPMRFSGASKRYPPLATTISTFNGNDHIIPVLESISTKLQVSLSVSGQENNSTVQSLLTVYNIDENLKKEQFQNLNIKTKDKKVRESIKYDAIFWKNNPIVKQTTLEDSFIKMMESKQAFGTMTNP</sequence>
<dbReference type="SUPFAM" id="SSF49464">
    <property type="entry name" value="Carboxypeptidase regulatory domain-like"/>
    <property type="match status" value="1"/>
</dbReference>